<gene>
    <name evidence="1" type="ORF">MLD38_009265</name>
</gene>
<evidence type="ECO:0000313" key="1">
    <source>
        <dbReference type="EMBL" id="KAI4383427.1"/>
    </source>
</evidence>
<evidence type="ECO:0000313" key="2">
    <source>
        <dbReference type="Proteomes" id="UP001057402"/>
    </source>
</evidence>
<keyword evidence="2" id="KW-1185">Reference proteome</keyword>
<proteinExistence type="predicted"/>
<comment type="caution">
    <text evidence="1">The sequence shown here is derived from an EMBL/GenBank/DDBJ whole genome shotgun (WGS) entry which is preliminary data.</text>
</comment>
<sequence>MLPVLALLAFSLFVLAVIGLRFHKLRRNVRLPSLTTPTAEAGTPPGPSTSADLEQNEPESRSRLWDYEHVLDVLSNGAGTNAIKAIVVRLGDPTRIQIDADILAKFRKLRLLIMHKVTYSGDPINFPSSLCWLEWLGYSSSTFVFSPSTAFKNMRHISLERCQRVIEIPDLSSCPNLETLDFSNCRGLVRVDNSVGYLEKLVRLSLGGCGNLLKLPDELHWRSLETLTLAGCYKLEMFPEVMVKMESFEKLQLRRTAIKELPVSIVNLVSVKSIDLSFCSNLVKVPCSIYGLRNLESLDLRGCWSLEEFPRQNECSTGAAGSIGFPSLLCLKLSRCNLQEVEFLDSVNCFPKMSELFLSENEMIIKIPSLSNLENLEKLYIDGCRRLEEINGLPRHLRVLSANGCGSLGRIQGLSRSCICNFDEINLSSCLELANQGIHMASVLPFEEARNLRPDANFAFTGTELPDWLQQSNFPNSISFLIPSDMADNLIGIISCGVFDLQDGTTDSQFICFIEMFIDNERVHAYGDNSLSIECASGVVLLRSVDRYHSRNVSQLDELLRKNDRDHFLASLVFSTTDGGLVRKCGFRLICKGEEDKLRDVQLLDRLDIPAEEGHQPDSRGTDEHEKENLPLVD</sequence>
<organism evidence="1 2">
    <name type="scientific">Melastoma candidum</name>
    <dbReference type="NCBI Taxonomy" id="119954"/>
    <lineage>
        <taxon>Eukaryota</taxon>
        <taxon>Viridiplantae</taxon>
        <taxon>Streptophyta</taxon>
        <taxon>Embryophyta</taxon>
        <taxon>Tracheophyta</taxon>
        <taxon>Spermatophyta</taxon>
        <taxon>Magnoliopsida</taxon>
        <taxon>eudicotyledons</taxon>
        <taxon>Gunneridae</taxon>
        <taxon>Pentapetalae</taxon>
        <taxon>rosids</taxon>
        <taxon>malvids</taxon>
        <taxon>Myrtales</taxon>
        <taxon>Melastomataceae</taxon>
        <taxon>Melastomatoideae</taxon>
        <taxon>Melastomateae</taxon>
        <taxon>Melastoma</taxon>
    </lineage>
</organism>
<accession>A0ACB9RWP6</accession>
<protein>
    <submittedName>
        <fullName evidence="1">Uncharacterized protein</fullName>
    </submittedName>
</protein>
<dbReference type="Proteomes" id="UP001057402">
    <property type="component" value="Chromosome 3"/>
</dbReference>
<name>A0ACB9RWP6_9MYRT</name>
<reference evidence="2" key="1">
    <citation type="journal article" date="2023" name="Front. Plant Sci.">
        <title>Chromosomal-level genome assembly of Melastoma candidum provides insights into trichome evolution.</title>
        <authorList>
            <person name="Zhong Y."/>
            <person name="Wu W."/>
            <person name="Sun C."/>
            <person name="Zou P."/>
            <person name="Liu Y."/>
            <person name="Dai S."/>
            <person name="Zhou R."/>
        </authorList>
    </citation>
    <scope>NUCLEOTIDE SEQUENCE [LARGE SCALE GENOMIC DNA]</scope>
</reference>
<dbReference type="EMBL" id="CM042882">
    <property type="protein sequence ID" value="KAI4383427.1"/>
    <property type="molecule type" value="Genomic_DNA"/>
</dbReference>